<protein>
    <submittedName>
        <fullName evidence="1">Uncharacterized protein</fullName>
    </submittedName>
</protein>
<comment type="caution">
    <text evidence="1">The sequence shown here is derived from an EMBL/GenBank/DDBJ whole genome shotgun (WGS) entry which is preliminary data.</text>
</comment>
<name>A0A3M2LU43_9ACTN</name>
<dbReference type="OrthoDB" id="3871273at2"/>
<reference evidence="1 2" key="1">
    <citation type="submission" date="2018-10" db="EMBL/GenBank/DDBJ databases">
        <title>Isolation from soil.</title>
        <authorList>
            <person name="Hu J."/>
        </authorList>
    </citation>
    <scope>NUCLEOTIDE SEQUENCE [LARGE SCALE GENOMIC DNA]</scope>
    <source>
        <strain evidence="1 2">NEAU-Ht49</strain>
    </source>
</reference>
<dbReference type="RefSeq" id="WP_122196803.1">
    <property type="nucleotide sequence ID" value="NZ_JBHSKC010000012.1"/>
</dbReference>
<dbReference type="Proteomes" id="UP000282674">
    <property type="component" value="Unassembled WGS sequence"/>
</dbReference>
<dbReference type="AlphaFoldDB" id="A0A3M2LU43"/>
<sequence>MANFQLGEIPEGFAYNENGGIIHYRYALLLAIPQPNQTGVWGDAYLSFGSSWVDVRLKVTMHNGTTWLPATDWDINQADGRHAKKLPKGIQKIAVGRVKKNGADVADNNPVGWLLEYI</sequence>
<evidence type="ECO:0000313" key="2">
    <source>
        <dbReference type="Proteomes" id="UP000282674"/>
    </source>
</evidence>
<gene>
    <name evidence="1" type="ORF">EBO15_24605</name>
</gene>
<organism evidence="1 2">
    <name type="scientific">Actinomadura harenae</name>
    <dbReference type="NCBI Taxonomy" id="2483351"/>
    <lineage>
        <taxon>Bacteria</taxon>
        <taxon>Bacillati</taxon>
        <taxon>Actinomycetota</taxon>
        <taxon>Actinomycetes</taxon>
        <taxon>Streptosporangiales</taxon>
        <taxon>Thermomonosporaceae</taxon>
        <taxon>Actinomadura</taxon>
    </lineage>
</organism>
<keyword evidence="2" id="KW-1185">Reference proteome</keyword>
<dbReference type="EMBL" id="RFFG01000047">
    <property type="protein sequence ID" value="RMI40994.1"/>
    <property type="molecule type" value="Genomic_DNA"/>
</dbReference>
<evidence type="ECO:0000313" key="1">
    <source>
        <dbReference type="EMBL" id="RMI40994.1"/>
    </source>
</evidence>
<accession>A0A3M2LU43</accession>
<proteinExistence type="predicted"/>